<protein>
    <recommendedName>
        <fullName evidence="3">SCP domain-containing protein</fullName>
    </recommendedName>
</protein>
<reference evidence="1 2" key="1">
    <citation type="submission" date="2022-05" db="EMBL/GenBank/DDBJ databases">
        <title>A multi-omics perspective on studying reproductive biology in Daphnia sinensis.</title>
        <authorList>
            <person name="Jia J."/>
        </authorList>
    </citation>
    <scope>NUCLEOTIDE SEQUENCE [LARGE SCALE GENOMIC DNA]</scope>
    <source>
        <strain evidence="1 2">WSL</strain>
    </source>
</reference>
<sequence>MGLLISNMYMFNGRSNPPKSVGRYTQMVWAETYTIGCGEAFYRSSNAEGVTVNKAFFVCNYGPAGNIANSPVYSIGVGGSACPPSTYNKDSLCAKNGIDVD</sequence>
<gene>
    <name evidence="1" type="ORF">GHT06_015097</name>
</gene>
<dbReference type="Proteomes" id="UP000820818">
    <property type="component" value="Linkage Group LG5"/>
</dbReference>
<dbReference type="InterPro" id="IPR018244">
    <property type="entry name" value="Allrgn_V5/Tpx1_CS"/>
</dbReference>
<evidence type="ECO:0000313" key="2">
    <source>
        <dbReference type="Proteomes" id="UP000820818"/>
    </source>
</evidence>
<proteinExistence type="predicted"/>
<dbReference type="InterPro" id="IPR035940">
    <property type="entry name" value="CAP_sf"/>
</dbReference>
<dbReference type="SUPFAM" id="SSF55797">
    <property type="entry name" value="PR-1-like"/>
    <property type="match status" value="1"/>
</dbReference>
<organism evidence="1 2">
    <name type="scientific">Daphnia sinensis</name>
    <dbReference type="NCBI Taxonomy" id="1820382"/>
    <lineage>
        <taxon>Eukaryota</taxon>
        <taxon>Metazoa</taxon>
        <taxon>Ecdysozoa</taxon>
        <taxon>Arthropoda</taxon>
        <taxon>Crustacea</taxon>
        <taxon>Branchiopoda</taxon>
        <taxon>Diplostraca</taxon>
        <taxon>Cladocera</taxon>
        <taxon>Anomopoda</taxon>
        <taxon>Daphniidae</taxon>
        <taxon>Daphnia</taxon>
        <taxon>Daphnia similis group</taxon>
    </lineage>
</organism>
<dbReference type="EMBL" id="WJBH02000005">
    <property type="protein sequence ID" value="KAI9558344.1"/>
    <property type="molecule type" value="Genomic_DNA"/>
</dbReference>
<dbReference type="GO" id="GO:0005576">
    <property type="term" value="C:extracellular region"/>
    <property type="evidence" value="ECO:0007669"/>
    <property type="project" value="InterPro"/>
</dbReference>
<dbReference type="PRINTS" id="PR00837">
    <property type="entry name" value="V5TPXLIKE"/>
</dbReference>
<comment type="caution">
    <text evidence="1">The sequence shown here is derived from an EMBL/GenBank/DDBJ whole genome shotgun (WGS) entry which is preliminary data.</text>
</comment>
<name>A0AAD5PVU0_9CRUS</name>
<dbReference type="PANTHER" id="PTHR10334">
    <property type="entry name" value="CYSTEINE-RICH SECRETORY PROTEIN-RELATED"/>
    <property type="match status" value="1"/>
</dbReference>
<dbReference type="Gene3D" id="3.40.33.10">
    <property type="entry name" value="CAP"/>
    <property type="match status" value="1"/>
</dbReference>
<evidence type="ECO:0008006" key="3">
    <source>
        <dbReference type="Google" id="ProtNLM"/>
    </source>
</evidence>
<dbReference type="AlphaFoldDB" id="A0AAD5PVU0"/>
<keyword evidence="2" id="KW-1185">Reference proteome</keyword>
<accession>A0AAD5PVU0</accession>
<evidence type="ECO:0000313" key="1">
    <source>
        <dbReference type="EMBL" id="KAI9558344.1"/>
    </source>
</evidence>
<dbReference type="InterPro" id="IPR001283">
    <property type="entry name" value="CRISP-related"/>
</dbReference>
<dbReference type="PROSITE" id="PS01009">
    <property type="entry name" value="CRISP_1"/>
    <property type="match status" value="1"/>
</dbReference>
<dbReference type="PROSITE" id="PS01010">
    <property type="entry name" value="CRISP_2"/>
    <property type="match status" value="1"/>
</dbReference>